<proteinExistence type="predicted"/>
<comment type="caution">
    <text evidence="3">The sequence shown here is derived from an EMBL/GenBank/DDBJ whole genome shotgun (WGS) entry which is preliminary data.</text>
</comment>
<dbReference type="PANTHER" id="PTHR10334">
    <property type="entry name" value="CYSTEINE-RICH SECRETORY PROTEIN-RELATED"/>
    <property type="match status" value="1"/>
</dbReference>
<feature type="region of interest" description="Disordered" evidence="1">
    <location>
        <begin position="450"/>
        <end position="497"/>
    </location>
</feature>
<dbReference type="AlphaFoldDB" id="A0A6A4IVN8"/>
<dbReference type="InterPro" id="IPR018244">
    <property type="entry name" value="Allrgn_V5/Tpx1_CS"/>
</dbReference>
<gene>
    <name evidence="3" type="ORF">GE061_005323</name>
</gene>
<dbReference type="InterPro" id="IPR014044">
    <property type="entry name" value="CAP_dom"/>
</dbReference>
<dbReference type="Gene3D" id="3.40.33.10">
    <property type="entry name" value="CAP"/>
    <property type="match status" value="2"/>
</dbReference>
<feature type="compositionally biased region" description="Polar residues" evidence="1">
    <location>
        <begin position="468"/>
        <end position="497"/>
    </location>
</feature>
<name>A0A6A4IVN8_APOLU</name>
<dbReference type="PRINTS" id="PR00837">
    <property type="entry name" value="V5TPXLIKE"/>
</dbReference>
<evidence type="ECO:0000313" key="4">
    <source>
        <dbReference type="Proteomes" id="UP000466442"/>
    </source>
</evidence>
<dbReference type="EMBL" id="WIXP02000013">
    <property type="protein sequence ID" value="KAF6200876.1"/>
    <property type="molecule type" value="Genomic_DNA"/>
</dbReference>
<dbReference type="OrthoDB" id="414826at2759"/>
<dbReference type="Pfam" id="PF00188">
    <property type="entry name" value="CAP"/>
    <property type="match status" value="2"/>
</dbReference>
<dbReference type="SUPFAM" id="SSF55797">
    <property type="entry name" value="PR-1-like"/>
    <property type="match status" value="2"/>
</dbReference>
<feature type="domain" description="SCP" evidence="2">
    <location>
        <begin position="264"/>
        <end position="420"/>
    </location>
</feature>
<accession>A0A6A4IVN8</accession>
<dbReference type="Proteomes" id="UP000466442">
    <property type="component" value="Unassembled WGS sequence"/>
</dbReference>
<feature type="domain" description="SCP" evidence="2">
    <location>
        <begin position="23"/>
        <end position="180"/>
    </location>
</feature>
<evidence type="ECO:0000259" key="2">
    <source>
        <dbReference type="SMART" id="SM00198"/>
    </source>
</evidence>
<dbReference type="InterPro" id="IPR035940">
    <property type="entry name" value="CAP_sf"/>
</dbReference>
<dbReference type="InterPro" id="IPR001283">
    <property type="entry name" value="CRISP-related"/>
</dbReference>
<dbReference type="PROSITE" id="PS01009">
    <property type="entry name" value="CRISP_1"/>
    <property type="match status" value="1"/>
</dbReference>
<dbReference type="CDD" id="cd05380">
    <property type="entry name" value="CAP_euk"/>
    <property type="match status" value="2"/>
</dbReference>
<evidence type="ECO:0000256" key="1">
    <source>
        <dbReference type="SAM" id="MobiDB-lite"/>
    </source>
</evidence>
<feature type="region of interest" description="Disordered" evidence="1">
    <location>
        <begin position="518"/>
        <end position="593"/>
    </location>
</feature>
<sequence>MCIYKLQTENERCKNIRNVQTPNTRTKILKLHNEYRNKLAGGNITHWPKAANMMEMSWDYEMESVALRWAVQCKDEYHDKCRRIPRYKTLGQNYAAQLGDPEYMADSVESNFESWVEEISLISRPLDMINRFKGGRWSHFSQVIWAESFLVGCASVHYEKDHWKNSADYCNYGPPGNVVAFRMYEVGEPASKCPVGTSRSNQYRNLCANPKSVANSTSAPSAGYGNYVTSAAVEGTTKCGKNSKCKGRTITDKCSDIVDVQTPDARVAMLNLHNEYRNKIAGGEMKGWPKAANMREMSWDDEVESVALRWALQCVDGHDKCRSTPQFPSVGQNYAAQMGSNEYQEGSNKMNFDGWVGEITLIADPKAMLSRFQGGNWGHFTQVVWAKSYKLGCGSVHFVQDNWKTSVDICNYAPSGNVQSLPMYEEGDPASKCPTGTSQSKQYPNLCAGSQTVSNAQPSVPRAVESTDGGTSASAPINGSNIGGSNHPGNVSESSLRSGIGRANEGFIRVIQINPNREELKDPVTEEVSCNGSDKNHSKPDNRSTGKEDVHDSNPKNQSSCPAHQSEKHHKHEPCRTLEPTKQPKHKHDRKSAAALSELNSSLTLLIIFILGTLKKHYTDV</sequence>
<organism evidence="3 4">
    <name type="scientific">Apolygus lucorum</name>
    <name type="common">Small green plant bug</name>
    <name type="synonym">Lygocoris lucorum</name>
    <dbReference type="NCBI Taxonomy" id="248454"/>
    <lineage>
        <taxon>Eukaryota</taxon>
        <taxon>Metazoa</taxon>
        <taxon>Ecdysozoa</taxon>
        <taxon>Arthropoda</taxon>
        <taxon>Hexapoda</taxon>
        <taxon>Insecta</taxon>
        <taxon>Pterygota</taxon>
        <taxon>Neoptera</taxon>
        <taxon>Paraneoptera</taxon>
        <taxon>Hemiptera</taxon>
        <taxon>Heteroptera</taxon>
        <taxon>Panheteroptera</taxon>
        <taxon>Cimicomorpha</taxon>
        <taxon>Miridae</taxon>
        <taxon>Mirini</taxon>
        <taxon>Apolygus</taxon>
    </lineage>
</organism>
<dbReference type="SMART" id="SM00198">
    <property type="entry name" value="SCP"/>
    <property type="match status" value="2"/>
</dbReference>
<evidence type="ECO:0000313" key="3">
    <source>
        <dbReference type="EMBL" id="KAF6200876.1"/>
    </source>
</evidence>
<reference evidence="3" key="1">
    <citation type="journal article" date="2021" name="Mol. Ecol. Resour.">
        <title>Apolygus lucorum genome provides insights into omnivorousness and mesophyll feeding.</title>
        <authorList>
            <person name="Liu Y."/>
            <person name="Liu H."/>
            <person name="Wang H."/>
            <person name="Huang T."/>
            <person name="Liu B."/>
            <person name="Yang B."/>
            <person name="Yin L."/>
            <person name="Li B."/>
            <person name="Zhang Y."/>
            <person name="Zhang S."/>
            <person name="Jiang F."/>
            <person name="Zhang X."/>
            <person name="Ren Y."/>
            <person name="Wang B."/>
            <person name="Wang S."/>
            <person name="Lu Y."/>
            <person name="Wu K."/>
            <person name="Fan W."/>
            <person name="Wang G."/>
        </authorList>
    </citation>
    <scope>NUCLEOTIDE SEQUENCE</scope>
    <source>
        <strain evidence="3">12Hb</strain>
    </source>
</reference>
<keyword evidence="4" id="KW-1185">Reference proteome</keyword>
<protein>
    <recommendedName>
        <fullName evidence="2">SCP domain-containing protein</fullName>
    </recommendedName>
</protein>
<dbReference type="GO" id="GO:0005576">
    <property type="term" value="C:extracellular region"/>
    <property type="evidence" value="ECO:0007669"/>
    <property type="project" value="UniProtKB-SubCell"/>
</dbReference>
<feature type="compositionally biased region" description="Basic and acidic residues" evidence="1">
    <location>
        <begin position="534"/>
        <end position="554"/>
    </location>
</feature>